<dbReference type="STRING" id="1192868.GCA_000304395_00972"/>
<comment type="caution">
    <text evidence="2">The sequence shown here is derived from an EMBL/GenBank/DDBJ whole genome shotgun (WGS) entry which is preliminary data.</text>
</comment>
<dbReference type="EMBL" id="QGGG01000012">
    <property type="protein sequence ID" value="PWJ80650.1"/>
    <property type="molecule type" value="Genomic_DNA"/>
</dbReference>
<gene>
    <name evidence="2" type="ORF">C7441_112192</name>
</gene>
<dbReference type="Pfam" id="PF22262">
    <property type="entry name" value="DUF6950"/>
    <property type="match status" value="1"/>
</dbReference>
<proteinExistence type="predicted"/>
<evidence type="ECO:0000259" key="1">
    <source>
        <dbReference type="Pfam" id="PF22262"/>
    </source>
</evidence>
<name>A0A316BZX2_PSESE</name>
<dbReference type="Proteomes" id="UP000245396">
    <property type="component" value="Unassembled WGS sequence"/>
</dbReference>
<feature type="domain" description="DUF6950" evidence="1">
    <location>
        <begin position="4"/>
        <end position="124"/>
    </location>
</feature>
<keyword evidence="3" id="KW-1185">Reference proteome</keyword>
<evidence type="ECO:0000313" key="3">
    <source>
        <dbReference type="Proteomes" id="UP000245396"/>
    </source>
</evidence>
<protein>
    <recommendedName>
        <fullName evidence="1">DUF6950 domain-containing protein</fullName>
    </recommendedName>
</protein>
<evidence type="ECO:0000313" key="2">
    <source>
        <dbReference type="EMBL" id="PWJ80650.1"/>
    </source>
</evidence>
<dbReference type="RefSeq" id="WP_109613912.1">
    <property type="nucleotide sequence ID" value="NZ_QGGG01000012.1"/>
</dbReference>
<dbReference type="OrthoDB" id="6586924at2"/>
<accession>A0A316BZX2</accession>
<dbReference type="AlphaFoldDB" id="A0A316BZX2"/>
<dbReference type="InterPro" id="IPR053802">
    <property type="entry name" value="DUF6950"/>
</dbReference>
<reference evidence="2 3" key="1">
    <citation type="submission" date="2018-05" db="EMBL/GenBank/DDBJ databases">
        <title>Genomic Encyclopedia of Type Strains, Phase IV (KMG-IV): sequencing the most valuable type-strain genomes for metagenomic binning, comparative biology and taxonomic classification.</title>
        <authorList>
            <person name="Goeker M."/>
        </authorList>
    </citation>
    <scope>NUCLEOTIDE SEQUENCE [LARGE SCALE GENOMIC DNA]</scope>
    <source>
        <strain evidence="2 3">DSM 6986</strain>
    </source>
</reference>
<organism evidence="2 3">
    <name type="scientific">Pseudaminobacter salicylatoxidans</name>
    <dbReference type="NCBI Taxonomy" id="93369"/>
    <lineage>
        <taxon>Bacteria</taxon>
        <taxon>Pseudomonadati</taxon>
        <taxon>Pseudomonadota</taxon>
        <taxon>Alphaproteobacteria</taxon>
        <taxon>Hyphomicrobiales</taxon>
        <taxon>Phyllobacteriaceae</taxon>
        <taxon>Pseudaminobacter</taxon>
    </lineage>
</organism>
<sequence>MIVEEFIAAEAAKPFAWARDDCTMMCDRWVRLCRGVSPVTAGLILYHDRETAFALLPRLPQLMNRGMRRAGVETTSEPLAGDVGLVVFGDRIGPALHAGAHWITRHEDGFMAAPLKNFWKAWAI</sequence>